<accession>A0A0F9TE43</accession>
<organism evidence="1">
    <name type="scientific">marine sediment metagenome</name>
    <dbReference type="NCBI Taxonomy" id="412755"/>
    <lineage>
        <taxon>unclassified sequences</taxon>
        <taxon>metagenomes</taxon>
        <taxon>ecological metagenomes</taxon>
    </lineage>
</organism>
<protein>
    <submittedName>
        <fullName evidence="1">Uncharacterized protein</fullName>
    </submittedName>
</protein>
<dbReference type="EMBL" id="LAZR01000278">
    <property type="protein sequence ID" value="KKN77459.1"/>
    <property type="molecule type" value="Genomic_DNA"/>
</dbReference>
<reference evidence="1" key="1">
    <citation type="journal article" date="2015" name="Nature">
        <title>Complex archaea that bridge the gap between prokaryotes and eukaryotes.</title>
        <authorList>
            <person name="Spang A."/>
            <person name="Saw J.H."/>
            <person name="Jorgensen S.L."/>
            <person name="Zaremba-Niedzwiedzka K."/>
            <person name="Martijn J."/>
            <person name="Lind A.E."/>
            <person name="van Eijk R."/>
            <person name="Schleper C."/>
            <person name="Guy L."/>
            <person name="Ettema T.J."/>
        </authorList>
    </citation>
    <scope>NUCLEOTIDE SEQUENCE</scope>
</reference>
<sequence>MKVICGEIYCKHNRGDVRWRNRRCKKRKIRLVSTNLVSASEDLFCFEFEYKLIGL</sequence>
<comment type="caution">
    <text evidence="1">The sequence shown here is derived from an EMBL/GenBank/DDBJ whole genome shotgun (WGS) entry which is preliminary data.</text>
</comment>
<gene>
    <name evidence="1" type="ORF">LCGC14_0360180</name>
</gene>
<name>A0A0F9TE43_9ZZZZ</name>
<dbReference type="AlphaFoldDB" id="A0A0F9TE43"/>
<evidence type="ECO:0000313" key="1">
    <source>
        <dbReference type="EMBL" id="KKN77459.1"/>
    </source>
</evidence>
<proteinExistence type="predicted"/>